<dbReference type="Proteomes" id="UP001345691">
    <property type="component" value="Unassembled WGS sequence"/>
</dbReference>
<evidence type="ECO:0000256" key="1">
    <source>
        <dbReference type="SAM" id="MobiDB-lite"/>
    </source>
</evidence>
<evidence type="ECO:0000313" key="2">
    <source>
        <dbReference type="EMBL" id="KAK5067738.1"/>
    </source>
</evidence>
<feature type="compositionally biased region" description="Basic and acidic residues" evidence="1">
    <location>
        <begin position="32"/>
        <end position="41"/>
    </location>
</feature>
<sequence length="130" mass="14228">MAGGGISRIRGIGTGRDGERARLGQSIGEEALGQRREEAEQGERLKEVFLVTIAASTIAVLVARLLEYTSEGQSGLLRHCEKDAKELTRQHLGSEVVRDGPVSMQRMFLGSFNRASHMGEIDLDLKAHRV</sequence>
<proteinExistence type="predicted"/>
<organism evidence="2 3">
    <name type="scientific">Exophiala sideris</name>
    <dbReference type="NCBI Taxonomy" id="1016849"/>
    <lineage>
        <taxon>Eukaryota</taxon>
        <taxon>Fungi</taxon>
        <taxon>Dikarya</taxon>
        <taxon>Ascomycota</taxon>
        <taxon>Pezizomycotina</taxon>
        <taxon>Eurotiomycetes</taxon>
        <taxon>Chaetothyriomycetidae</taxon>
        <taxon>Chaetothyriales</taxon>
        <taxon>Herpotrichiellaceae</taxon>
        <taxon>Exophiala</taxon>
    </lineage>
</organism>
<feature type="region of interest" description="Disordered" evidence="1">
    <location>
        <begin position="1"/>
        <end position="41"/>
    </location>
</feature>
<protein>
    <submittedName>
        <fullName evidence="2">Uncharacterized protein</fullName>
    </submittedName>
</protein>
<dbReference type="EMBL" id="JAVRRF010000002">
    <property type="protein sequence ID" value="KAK5067738.1"/>
    <property type="molecule type" value="Genomic_DNA"/>
</dbReference>
<comment type="caution">
    <text evidence="2">The sequence shown here is derived from an EMBL/GenBank/DDBJ whole genome shotgun (WGS) entry which is preliminary data.</text>
</comment>
<name>A0ABR0JP56_9EURO</name>
<reference evidence="2 3" key="1">
    <citation type="submission" date="2023-08" db="EMBL/GenBank/DDBJ databases">
        <title>Black Yeasts Isolated from many extreme environments.</title>
        <authorList>
            <person name="Coleine C."/>
            <person name="Stajich J.E."/>
            <person name="Selbmann L."/>
        </authorList>
    </citation>
    <scope>NUCLEOTIDE SEQUENCE [LARGE SCALE GENOMIC DNA]</scope>
    <source>
        <strain evidence="2 3">CCFEE 6328</strain>
    </source>
</reference>
<accession>A0ABR0JP56</accession>
<keyword evidence="3" id="KW-1185">Reference proteome</keyword>
<gene>
    <name evidence="2" type="ORF">LTR69_001727</name>
</gene>
<evidence type="ECO:0000313" key="3">
    <source>
        <dbReference type="Proteomes" id="UP001345691"/>
    </source>
</evidence>